<dbReference type="PANTHER" id="PTHR30012">
    <property type="entry name" value="GENERAL SECRETION PATHWAY PROTEIN"/>
    <property type="match status" value="1"/>
</dbReference>
<dbReference type="Proteomes" id="UP000595278">
    <property type="component" value="Chromosome"/>
</dbReference>
<dbReference type="PROSITE" id="PS00874">
    <property type="entry name" value="T2SP_F"/>
    <property type="match status" value="1"/>
</dbReference>
<evidence type="ECO:0000256" key="8">
    <source>
        <dbReference type="ARBA" id="ARBA00023136"/>
    </source>
</evidence>
<evidence type="ECO:0000313" key="13">
    <source>
        <dbReference type="Proteomes" id="UP000595278"/>
    </source>
</evidence>
<proteinExistence type="inferred from homology"/>
<name>A0A974NH06_9GAMM</name>
<evidence type="ECO:0000256" key="7">
    <source>
        <dbReference type="ARBA" id="ARBA00022989"/>
    </source>
</evidence>
<dbReference type="Gene3D" id="1.20.81.30">
    <property type="entry name" value="Type II secretion system (T2SS), domain F"/>
    <property type="match status" value="2"/>
</dbReference>
<evidence type="ECO:0000256" key="5">
    <source>
        <dbReference type="ARBA" id="ARBA00022519"/>
    </source>
</evidence>
<dbReference type="FunFam" id="1.20.81.30:FF:000001">
    <property type="entry name" value="Type II secretion system protein F"/>
    <property type="match status" value="2"/>
</dbReference>
<evidence type="ECO:0000256" key="9">
    <source>
        <dbReference type="RuleBase" id="RU003923"/>
    </source>
</evidence>
<keyword evidence="7 10" id="KW-1133">Transmembrane helix</keyword>
<accession>A0A974NH06</accession>
<protein>
    <submittedName>
        <fullName evidence="12">Type II secretion system F family protein</fullName>
    </submittedName>
</protein>
<gene>
    <name evidence="12" type="ORF">JHT90_04075</name>
</gene>
<evidence type="ECO:0000256" key="2">
    <source>
        <dbReference type="ARBA" id="ARBA00005745"/>
    </source>
</evidence>
<feature type="domain" description="Type II secretion system protein GspF" evidence="11">
    <location>
        <begin position="68"/>
        <end position="191"/>
    </location>
</feature>
<dbReference type="GO" id="GO:0015628">
    <property type="term" value="P:protein secretion by the type II secretion system"/>
    <property type="evidence" value="ECO:0007669"/>
    <property type="project" value="TreeGrafter"/>
</dbReference>
<keyword evidence="3 9" id="KW-0813">Transport</keyword>
<comment type="similarity">
    <text evidence="2 9">Belongs to the GSP F family.</text>
</comment>
<feature type="domain" description="Type II secretion system protein GspF" evidence="11">
    <location>
        <begin position="272"/>
        <end position="394"/>
    </location>
</feature>
<feature type="transmembrane region" description="Helical" evidence="10">
    <location>
        <begin position="167"/>
        <end position="187"/>
    </location>
</feature>
<sequence length="402" mass="43876">MAQVAKTRTYLWKGVDKSGNKLKGELNATDPTVIKAILRKQGITAKQINRKLELNIGGKIKPIDIAIFTRQMATMMKAGVPMIQALEIIAEGAEKPKIRDLLDNIKQEVASGNSFTSSLRKRPLYFDELFCSLIEAGEKSGTLETLLDRVASYKEKSESLKKKVKKAMIYPAAILIVAVVVSAILLVKVVPQFAAIFQSFGADLPWLTQQVVDLSEYLQSDGWKVLIAIFVIGFVIKEGYKRSPAFRDLIDRGLLRIPIVGSIIYNSAVARFTRTLSTTFAAGVPLVEALDSVAGATGNIVYKKAVLKIKQEVSTGRQLNFAMRGSNVFPPLAIQLTAIGEESGSLDSMLGKAANFYEEAVDNIVDSLSALMEPMIMAVLGVIIGTLIIAMYLPIFQMGQVV</sequence>
<dbReference type="InterPro" id="IPR003004">
    <property type="entry name" value="GspF/PilC"/>
</dbReference>
<dbReference type="InterPro" id="IPR018076">
    <property type="entry name" value="T2SS_GspF_dom"/>
</dbReference>
<evidence type="ECO:0000256" key="3">
    <source>
        <dbReference type="ARBA" id="ARBA00022448"/>
    </source>
</evidence>
<comment type="subcellular location">
    <subcellularLocation>
        <location evidence="1 9">Cell inner membrane</location>
        <topology evidence="1 9">Multi-pass membrane protein</topology>
    </subcellularLocation>
</comment>
<keyword evidence="4" id="KW-1003">Cell membrane</keyword>
<keyword evidence="13" id="KW-1185">Reference proteome</keyword>
<dbReference type="KEGG" id="eaz:JHT90_04075"/>
<evidence type="ECO:0000313" key="12">
    <source>
        <dbReference type="EMBL" id="QQP86425.1"/>
    </source>
</evidence>
<dbReference type="InterPro" id="IPR042094">
    <property type="entry name" value="T2SS_GspF_sf"/>
</dbReference>
<evidence type="ECO:0000256" key="4">
    <source>
        <dbReference type="ARBA" id="ARBA00022475"/>
    </source>
</evidence>
<keyword evidence="8 10" id="KW-0472">Membrane</keyword>
<organism evidence="12 13">
    <name type="scientific">Entomomonas asaccharolytica</name>
    <dbReference type="NCBI Taxonomy" id="2785331"/>
    <lineage>
        <taxon>Bacteria</taxon>
        <taxon>Pseudomonadati</taxon>
        <taxon>Pseudomonadota</taxon>
        <taxon>Gammaproteobacteria</taxon>
        <taxon>Pseudomonadales</taxon>
        <taxon>Pseudomonadaceae</taxon>
        <taxon>Entomomonas</taxon>
    </lineage>
</organism>
<feature type="transmembrane region" description="Helical" evidence="10">
    <location>
        <begin position="376"/>
        <end position="396"/>
    </location>
</feature>
<dbReference type="EMBL" id="CP067393">
    <property type="protein sequence ID" value="QQP86425.1"/>
    <property type="molecule type" value="Genomic_DNA"/>
</dbReference>
<keyword evidence="6 9" id="KW-0812">Transmembrane</keyword>
<dbReference type="PRINTS" id="PR00812">
    <property type="entry name" value="BCTERIALGSPF"/>
</dbReference>
<dbReference type="Pfam" id="PF00482">
    <property type="entry name" value="T2SSF"/>
    <property type="match status" value="2"/>
</dbReference>
<dbReference type="PANTHER" id="PTHR30012:SF7">
    <property type="entry name" value="PROTEIN TRANSPORT PROTEIN HOFC HOMOLOG"/>
    <property type="match status" value="1"/>
</dbReference>
<keyword evidence="5" id="KW-0997">Cell inner membrane</keyword>
<reference evidence="12 13" key="1">
    <citation type="submission" date="2021-01" db="EMBL/GenBank/DDBJ databases">
        <title>Entomomonas sp. F2A isolated from a house cricket (Acheta domesticus).</title>
        <authorList>
            <person name="Spergser J."/>
            <person name="Busse H.-J."/>
        </authorList>
    </citation>
    <scope>NUCLEOTIDE SEQUENCE [LARGE SCALE GENOMIC DNA]</scope>
    <source>
        <strain evidence="12 13">F2A</strain>
    </source>
</reference>
<evidence type="ECO:0000256" key="6">
    <source>
        <dbReference type="ARBA" id="ARBA00022692"/>
    </source>
</evidence>
<evidence type="ECO:0000259" key="11">
    <source>
        <dbReference type="Pfam" id="PF00482"/>
    </source>
</evidence>
<dbReference type="InterPro" id="IPR001992">
    <property type="entry name" value="T2SS_GspF/T4SS_PilC_CS"/>
</dbReference>
<evidence type="ECO:0000256" key="10">
    <source>
        <dbReference type="SAM" id="Phobius"/>
    </source>
</evidence>
<dbReference type="RefSeq" id="WP_201094475.1">
    <property type="nucleotide sequence ID" value="NZ_CP067393.1"/>
</dbReference>
<dbReference type="AlphaFoldDB" id="A0A974NH06"/>
<evidence type="ECO:0000256" key="1">
    <source>
        <dbReference type="ARBA" id="ARBA00004429"/>
    </source>
</evidence>
<dbReference type="GO" id="GO:0005886">
    <property type="term" value="C:plasma membrane"/>
    <property type="evidence" value="ECO:0007669"/>
    <property type="project" value="UniProtKB-SubCell"/>
</dbReference>